<sequence>MYISRSRHHRIITCRSCATSGATQYVDTVVIIMGLFSNIWIWYHEKAADGASRHCLALGPFCRSCLVLLAMMIRHTIMYLFLSKGRRFLCILTDLFSPPLHFDVR</sequence>
<dbReference type="Proteomes" id="UP001207468">
    <property type="component" value="Unassembled WGS sequence"/>
</dbReference>
<keyword evidence="2" id="KW-1185">Reference proteome</keyword>
<evidence type="ECO:0000313" key="1">
    <source>
        <dbReference type="EMBL" id="KAI9508506.1"/>
    </source>
</evidence>
<organism evidence="1 2">
    <name type="scientific">Russula earlei</name>
    <dbReference type="NCBI Taxonomy" id="71964"/>
    <lineage>
        <taxon>Eukaryota</taxon>
        <taxon>Fungi</taxon>
        <taxon>Dikarya</taxon>
        <taxon>Basidiomycota</taxon>
        <taxon>Agaricomycotina</taxon>
        <taxon>Agaricomycetes</taxon>
        <taxon>Russulales</taxon>
        <taxon>Russulaceae</taxon>
        <taxon>Russula</taxon>
    </lineage>
</organism>
<evidence type="ECO:0000313" key="2">
    <source>
        <dbReference type="Proteomes" id="UP001207468"/>
    </source>
</evidence>
<accession>A0ACC0UAL4</accession>
<reference evidence="1" key="1">
    <citation type="submission" date="2021-03" db="EMBL/GenBank/DDBJ databases">
        <title>Evolutionary priming and transition to the ectomycorrhizal habit in an iconic lineage of mushroom-forming fungi: is preadaptation a requirement?</title>
        <authorList>
            <consortium name="DOE Joint Genome Institute"/>
            <person name="Looney B.P."/>
            <person name="Miyauchi S."/>
            <person name="Morin E."/>
            <person name="Drula E."/>
            <person name="Courty P.E."/>
            <person name="Chicoki N."/>
            <person name="Fauchery L."/>
            <person name="Kohler A."/>
            <person name="Kuo A."/>
            <person name="LaButti K."/>
            <person name="Pangilinan J."/>
            <person name="Lipzen A."/>
            <person name="Riley R."/>
            <person name="Andreopoulos W."/>
            <person name="He G."/>
            <person name="Johnson J."/>
            <person name="Barry K.W."/>
            <person name="Grigoriev I.V."/>
            <person name="Nagy L."/>
            <person name="Hibbett D."/>
            <person name="Henrissat B."/>
            <person name="Matheny P.B."/>
            <person name="Labbe J."/>
            <person name="Martin A.F."/>
        </authorList>
    </citation>
    <scope>NUCLEOTIDE SEQUENCE</scope>
    <source>
        <strain evidence="1">BPL698</strain>
    </source>
</reference>
<dbReference type="EMBL" id="JAGFNK010000088">
    <property type="protein sequence ID" value="KAI9508506.1"/>
    <property type="molecule type" value="Genomic_DNA"/>
</dbReference>
<comment type="caution">
    <text evidence="1">The sequence shown here is derived from an EMBL/GenBank/DDBJ whole genome shotgun (WGS) entry which is preliminary data.</text>
</comment>
<proteinExistence type="predicted"/>
<gene>
    <name evidence="1" type="ORF">F5148DRAFT_890459</name>
</gene>
<name>A0ACC0UAL4_9AGAM</name>
<protein>
    <submittedName>
        <fullName evidence="1">Uncharacterized protein</fullName>
    </submittedName>
</protein>